<gene>
    <name evidence="2" type="ordered locus">MTR_4g059820</name>
</gene>
<proteinExistence type="predicted"/>
<keyword evidence="1" id="KW-1133">Transmembrane helix</keyword>
<reference evidence="2 4" key="2">
    <citation type="journal article" date="2014" name="BMC Genomics">
        <title>An improved genome release (version Mt4.0) for the model legume Medicago truncatula.</title>
        <authorList>
            <person name="Tang H."/>
            <person name="Krishnakumar V."/>
            <person name="Bidwell S."/>
            <person name="Rosen B."/>
            <person name="Chan A."/>
            <person name="Zhou S."/>
            <person name="Gentzbittel L."/>
            <person name="Childs K.L."/>
            <person name="Yandell M."/>
            <person name="Gundlach H."/>
            <person name="Mayer K.F."/>
            <person name="Schwartz D.C."/>
            <person name="Town C.D."/>
        </authorList>
    </citation>
    <scope>GENOME REANNOTATION</scope>
    <source>
        <strain evidence="3 4">cv. Jemalong A17</strain>
    </source>
</reference>
<organism evidence="2 4">
    <name type="scientific">Medicago truncatula</name>
    <name type="common">Barrel medic</name>
    <name type="synonym">Medicago tribuloides</name>
    <dbReference type="NCBI Taxonomy" id="3880"/>
    <lineage>
        <taxon>Eukaryota</taxon>
        <taxon>Viridiplantae</taxon>
        <taxon>Streptophyta</taxon>
        <taxon>Embryophyta</taxon>
        <taxon>Tracheophyta</taxon>
        <taxon>Spermatophyta</taxon>
        <taxon>Magnoliopsida</taxon>
        <taxon>eudicotyledons</taxon>
        <taxon>Gunneridae</taxon>
        <taxon>Pentapetalae</taxon>
        <taxon>rosids</taxon>
        <taxon>fabids</taxon>
        <taxon>Fabales</taxon>
        <taxon>Fabaceae</taxon>
        <taxon>Papilionoideae</taxon>
        <taxon>50 kb inversion clade</taxon>
        <taxon>NPAAA clade</taxon>
        <taxon>Hologalegina</taxon>
        <taxon>IRL clade</taxon>
        <taxon>Trifolieae</taxon>
        <taxon>Medicago</taxon>
    </lineage>
</organism>
<name>G7JPF7_MEDTR</name>
<evidence type="ECO:0000313" key="4">
    <source>
        <dbReference type="Proteomes" id="UP000002051"/>
    </source>
</evidence>
<keyword evidence="1 2" id="KW-0812">Transmembrane</keyword>
<evidence type="ECO:0000256" key="1">
    <source>
        <dbReference type="SAM" id="Phobius"/>
    </source>
</evidence>
<feature type="transmembrane region" description="Helical" evidence="1">
    <location>
        <begin position="20"/>
        <end position="43"/>
    </location>
</feature>
<dbReference type="AlphaFoldDB" id="G7JPF7"/>
<reference evidence="2 4" key="1">
    <citation type="journal article" date="2011" name="Nature">
        <title>The Medicago genome provides insight into the evolution of rhizobial symbioses.</title>
        <authorList>
            <person name="Young N.D."/>
            <person name="Debelle F."/>
            <person name="Oldroyd G.E."/>
            <person name="Geurts R."/>
            <person name="Cannon S.B."/>
            <person name="Udvardi M.K."/>
            <person name="Benedito V.A."/>
            <person name="Mayer K.F."/>
            <person name="Gouzy J."/>
            <person name="Schoof H."/>
            <person name="Van de Peer Y."/>
            <person name="Proost S."/>
            <person name="Cook D.R."/>
            <person name="Meyers B.C."/>
            <person name="Spannagl M."/>
            <person name="Cheung F."/>
            <person name="De Mita S."/>
            <person name="Krishnakumar V."/>
            <person name="Gundlach H."/>
            <person name="Zhou S."/>
            <person name="Mudge J."/>
            <person name="Bharti A.K."/>
            <person name="Murray J.D."/>
            <person name="Naoumkina M.A."/>
            <person name="Rosen B."/>
            <person name="Silverstein K.A."/>
            <person name="Tang H."/>
            <person name="Rombauts S."/>
            <person name="Zhao P.X."/>
            <person name="Zhou P."/>
            <person name="Barbe V."/>
            <person name="Bardou P."/>
            <person name="Bechner M."/>
            <person name="Bellec A."/>
            <person name="Berger A."/>
            <person name="Berges H."/>
            <person name="Bidwell S."/>
            <person name="Bisseling T."/>
            <person name="Choisne N."/>
            <person name="Couloux A."/>
            <person name="Denny R."/>
            <person name="Deshpande S."/>
            <person name="Dai X."/>
            <person name="Doyle J.J."/>
            <person name="Dudez A.M."/>
            <person name="Farmer A.D."/>
            <person name="Fouteau S."/>
            <person name="Franken C."/>
            <person name="Gibelin C."/>
            <person name="Gish J."/>
            <person name="Goldstein S."/>
            <person name="Gonzalez A.J."/>
            <person name="Green P.J."/>
            <person name="Hallab A."/>
            <person name="Hartog M."/>
            <person name="Hua A."/>
            <person name="Humphray S.J."/>
            <person name="Jeong D.H."/>
            <person name="Jing Y."/>
            <person name="Jocker A."/>
            <person name="Kenton S.M."/>
            <person name="Kim D.J."/>
            <person name="Klee K."/>
            <person name="Lai H."/>
            <person name="Lang C."/>
            <person name="Lin S."/>
            <person name="Macmil S.L."/>
            <person name="Magdelenat G."/>
            <person name="Matthews L."/>
            <person name="McCorrison J."/>
            <person name="Monaghan E.L."/>
            <person name="Mun J.H."/>
            <person name="Najar F.Z."/>
            <person name="Nicholson C."/>
            <person name="Noirot C."/>
            <person name="O'Bleness M."/>
            <person name="Paule C.R."/>
            <person name="Poulain J."/>
            <person name="Prion F."/>
            <person name="Qin B."/>
            <person name="Qu C."/>
            <person name="Retzel E.F."/>
            <person name="Riddle C."/>
            <person name="Sallet E."/>
            <person name="Samain S."/>
            <person name="Samson N."/>
            <person name="Sanders I."/>
            <person name="Saurat O."/>
            <person name="Scarpelli C."/>
            <person name="Schiex T."/>
            <person name="Segurens B."/>
            <person name="Severin A.J."/>
            <person name="Sherrier D.J."/>
            <person name="Shi R."/>
            <person name="Sims S."/>
            <person name="Singer S.R."/>
            <person name="Sinharoy S."/>
            <person name="Sterck L."/>
            <person name="Viollet A."/>
            <person name="Wang B.B."/>
            <person name="Wang K."/>
            <person name="Wang M."/>
            <person name="Wang X."/>
            <person name="Warfsmann J."/>
            <person name="Weissenbach J."/>
            <person name="White D.D."/>
            <person name="White J.D."/>
            <person name="Wiley G.B."/>
            <person name="Wincker P."/>
            <person name="Xing Y."/>
            <person name="Yang L."/>
            <person name="Yao Z."/>
            <person name="Ying F."/>
            <person name="Zhai J."/>
            <person name="Zhou L."/>
            <person name="Zuber A."/>
            <person name="Denarie J."/>
            <person name="Dixon R.A."/>
            <person name="May G.D."/>
            <person name="Schwartz D.C."/>
            <person name="Rogers J."/>
            <person name="Quetier F."/>
            <person name="Town C.D."/>
            <person name="Roe B.A."/>
        </authorList>
    </citation>
    <scope>NUCLEOTIDE SEQUENCE [LARGE SCALE GENOMIC DNA]</scope>
    <source>
        <strain evidence="2">A17</strain>
        <strain evidence="3 4">cv. Jemalong A17</strain>
    </source>
</reference>
<dbReference type="EnsemblPlants" id="AES88612">
    <property type="protein sequence ID" value="AES88612"/>
    <property type="gene ID" value="MTR_4g059820"/>
</dbReference>
<reference evidence="3" key="3">
    <citation type="submission" date="2015-04" db="UniProtKB">
        <authorList>
            <consortium name="EnsemblPlants"/>
        </authorList>
    </citation>
    <scope>IDENTIFICATION</scope>
    <source>
        <strain evidence="3">cv. Jemalong A17</strain>
    </source>
</reference>
<keyword evidence="1" id="KW-0472">Membrane</keyword>
<sequence length="56" mass="6736">MMKGFSPCPEFFKDWRFMVFFSLTSALSFYSSPFMWLLFFLYLSLVRGHTLTHTHT</sequence>
<dbReference type="EMBL" id="CM001220">
    <property type="protein sequence ID" value="AES88612.1"/>
    <property type="molecule type" value="Genomic_DNA"/>
</dbReference>
<accession>G7JPF7</accession>
<protein>
    <submittedName>
        <fullName evidence="2">Transmembrane protein, putative</fullName>
    </submittedName>
</protein>
<dbReference type="Proteomes" id="UP000002051">
    <property type="component" value="Chromosome 4"/>
</dbReference>
<evidence type="ECO:0000313" key="3">
    <source>
        <dbReference type="EnsemblPlants" id="AES88612"/>
    </source>
</evidence>
<keyword evidence="4" id="KW-1185">Reference proteome</keyword>
<evidence type="ECO:0000313" key="2">
    <source>
        <dbReference type="EMBL" id="AES88612.1"/>
    </source>
</evidence>
<dbReference type="PaxDb" id="3880-AES88612"/>
<dbReference type="HOGENOM" id="CLU_3017272_0_0_1"/>